<feature type="compositionally biased region" description="Low complexity" evidence="5">
    <location>
        <begin position="44"/>
        <end position="55"/>
    </location>
</feature>
<dbReference type="Proteomes" id="UP000675920">
    <property type="component" value="Unplaced"/>
</dbReference>
<dbReference type="OrthoDB" id="9811352at2"/>
<dbReference type="PANTHER" id="PTHR42852">
    <property type="entry name" value="THIOL:DISULFIDE INTERCHANGE PROTEIN DSBE"/>
    <property type="match status" value="1"/>
</dbReference>
<dbReference type="InterPro" id="IPR050553">
    <property type="entry name" value="Thioredoxin_ResA/DsbE_sf"/>
</dbReference>
<accession>A0A8B6X9B5</accession>
<proteinExistence type="predicted"/>
<reference evidence="8" key="3">
    <citation type="submission" date="2025-08" db="UniProtKB">
        <authorList>
            <consortium name="RefSeq"/>
        </authorList>
    </citation>
    <scope>IDENTIFICATION</scope>
</reference>
<dbReference type="InterPro" id="IPR000866">
    <property type="entry name" value="AhpC/TSA"/>
</dbReference>
<dbReference type="InterPro" id="IPR013766">
    <property type="entry name" value="Thioredoxin_domain"/>
</dbReference>
<dbReference type="RefSeq" id="WP_051378072.1">
    <property type="nucleotide sequence ID" value="NZ_AXWS01000007.1"/>
</dbReference>
<evidence type="ECO:0000313" key="7">
    <source>
        <dbReference type="Proteomes" id="UP000675920"/>
    </source>
</evidence>
<reference evidence="8" key="2">
    <citation type="journal article" date="2005" name="Biochem. Soc. Trans.">
        <title>The role of ResA in type II cytochrome c maturation.</title>
        <authorList>
            <person name="Crow A."/>
            <person name="Le Brun N.E."/>
            <person name="Oubrie A."/>
        </authorList>
    </citation>
    <scope>NUCLEOTIDE SEQUENCE</scope>
</reference>
<dbReference type="CDD" id="cd02966">
    <property type="entry name" value="TlpA_like_family"/>
    <property type="match status" value="1"/>
</dbReference>
<dbReference type="PROSITE" id="PS00194">
    <property type="entry name" value="THIOREDOXIN_1"/>
    <property type="match status" value="1"/>
</dbReference>
<dbReference type="GO" id="GO:0030313">
    <property type="term" value="C:cell envelope"/>
    <property type="evidence" value="ECO:0007669"/>
    <property type="project" value="UniProtKB-SubCell"/>
</dbReference>
<feature type="domain" description="Thioredoxin" evidence="6">
    <location>
        <begin position="103"/>
        <end position="246"/>
    </location>
</feature>
<sequence length="251" mass="24874">MKLKFGPLAVLLIAAVALGGGLLFGLHRDAQRYDLPALPDGAGASAGNDAAAPAGQSGGATDAAPTGHPATGNQVTGAAGADPAGGNPPAAGIAGAAPASFRPTEPAVTALFAARFDDLDGRARGLAEFAGRTVVVNFWATWCAPCVEEMPGLQAIATDLAPAGVSVVGIAIDNPQPVRDFARAHGIGYALLLGAAEGTEHARALGDKAGGLPYTVVIGPDGQVRDRHAGRLDLAALRTTLAASALATTPR</sequence>
<evidence type="ECO:0000313" key="8">
    <source>
        <dbReference type="RefSeq" id="WP_051378072.1"/>
    </source>
</evidence>
<dbReference type="GO" id="GO:0017004">
    <property type="term" value="P:cytochrome complex assembly"/>
    <property type="evidence" value="ECO:0007669"/>
    <property type="project" value="UniProtKB-KW"/>
</dbReference>
<dbReference type="InterPro" id="IPR036249">
    <property type="entry name" value="Thioredoxin-like_sf"/>
</dbReference>
<dbReference type="GO" id="GO:0016209">
    <property type="term" value="F:antioxidant activity"/>
    <property type="evidence" value="ECO:0007669"/>
    <property type="project" value="InterPro"/>
</dbReference>
<name>A0A8B6X9B5_9BURK</name>
<evidence type="ECO:0000256" key="2">
    <source>
        <dbReference type="ARBA" id="ARBA00022748"/>
    </source>
</evidence>
<evidence type="ECO:0000256" key="5">
    <source>
        <dbReference type="SAM" id="MobiDB-lite"/>
    </source>
</evidence>
<keyword evidence="4" id="KW-0676">Redox-active center</keyword>
<feature type="region of interest" description="Disordered" evidence="5">
    <location>
        <begin position="44"/>
        <end position="98"/>
    </location>
</feature>
<dbReference type="AlphaFoldDB" id="A0A8B6X9B5"/>
<dbReference type="Pfam" id="PF00578">
    <property type="entry name" value="AhpC-TSA"/>
    <property type="match status" value="1"/>
</dbReference>
<evidence type="ECO:0000256" key="4">
    <source>
        <dbReference type="ARBA" id="ARBA00023284"/>
    </source>
</evidence>
<dbReference type="PROSITE" id="PS51352">
    <property type="entry name" value="THIOREDOXIN_2"/>
    <property type="match status" value="1"/>
</dbReference>
<dbReference type="GO" id="GO:0015036">
    <property type="term" value="F:disulfide oxidoreductase activity"/>
    <property type="evidence" value="ECO:0007669"/>
    <property type="project" value="UniProtKB-ARBA"/>
</dbReference>
<feature type="compositionally biased region" description="Low complexity" evidence="5">
    <location>
        <begin position="77"/>
        <end position="98"/>
    </location>
</feature>
<reference evidence="8" key="1">
    <citation type="journal article" date="2001" name="J. Mol. Biol.">
        <title>Structure of the soluble domain of a membrane-anchored thioredoxin-like protein from Bradyrhizobium japonicum reveals unusual properties.</title>
        <authorList>
            <person name="Capitani G."/>
            <person name="Rossmann R."/>
            <person name="Sargent D.F."/>
            <person name="Grutter M.G."/>
            <person name="Richmond T.J."/>
            <person name="Hennecke H."/>
        </authorList>
    </citation>
    <scope>NUCLEOTIDE SEQUENCE</scope>
</reference>
<dbReference type="Gene3D" id="3.40.30.10">
    <property type="entry name" value="Glutaredoxin"/>
    <property type="match status" value="1"/>
</dbReference>
<dbReference type="InterPro" id="IPR017937">
    <property type="entry name" value="Thioredoxin_CS"/>
</dbReference>
<organism evidence="7 8">
    <name type="scientific">Derxia gummosa DSM 723</name>
    <dbReference type="NCBI Taxonomy" id="1121388"/>
    <lineage>
        <taxon>Bacteria</taxon>
        <taxon>Pseudomonadati</taxon>
        <taxon>Pseudomonadota</taxon>
        <taxon>Betaproteobacteria</taxon>
        <taxon>Burkholderiales</taxon>
        <taxon>Alcaligenaceae</taxon>
        <taxon>Derxia</taxon>
    </lineage>
</organism>
<keyword evidence="2" id="KW-0201">Cytochrome c-type biogenesis</keyword>
<keyword evidence="3" id="KW-1015">Disulfide bond</keyword>
<comment type="subcellular location">
    <subcellularLocation>
        <location evidence="1">Cell envelope</location>
    </subcellularLocation>
</comment>
<dbReference type="SUPFAM" id="SSF52833">
    <property type="entry name" value="Thioredoxin-like"/>
    <property type="match status" value="1"/>
</dbReference>
<evidence type="ECO:0000256" key="1">
    <source>
        <dbReference type="ARBA" id="ARBA00004196"/>
    </source>
</evidence>
<keyword evidence="7" id="KW-1185">Reference proteome</keyword>
<protein>
    <submittedName>
        <fullName evidence="8">TlpA family protein disulfide reductase</fullName>
    </submittedName>
</protein>
<dbReference type="PANTHER" id="PTHR42852:SF6">
    <property type="entry name" value="THIOL:DISULFIDE INTERCHANGE PROTEIN DSBE"/>
    <property type="match status" value="1"/>
</dbReference>
<evidence type="ECO:0000259" key="6">
    <source>
        <dbReference type="PROSITE" id="PS51352"/>
    </source>
</evidence>
<evidence type="ECO:0000256" key="3">
    <source>
        <dbReference type="ARBA" id="ARBA00023157"/>
    </source>
</evidence>